<dbReference type="PANTHER" id="PTHR45947">
    <property type="entry name" value="SULFOQUINOVOSYL TRANSFERASE SQD2"/>
    <property type="match status" value="1"/>
</dbReference>
<evidence type="ECO:0000313" key="2">
    <source>
        <dbReference type="EMBL" id="GLS89029.1"/>
    </source>
</evidence>
<sequence length="377" mass="42456">MSLKVILTSNMYLPNTGGIENSLNALAKVGASKGDEITIITSNIFEGNDNLPSGLELNNGFKVRRYNTSSSGNKVIRVFQYIHSAIKTYRDGYKESKDTIIIARYHWNVIFAFLAGFRDIRYVVPGVVKFQNNKKNRKDIKKFSSIVEHLIQKLALKISSNIFVFSKSMKNQVTEVCSNISVQQVSPGVDFSRFEMKPFNPSQNTVNLLTVSRLVSAKGINYAIEAMAYLPSHYKLQIVGDGPDDKILKGLCKKLDLEDRVSFLGKQSKPEELYRSSDVFLLPSIYEPFGQTILEASVSGLPVVSFDSTIVNTSTRDILGEHGFYANEVSAEVYAKNIQLAYEKHCADESLAKITREYVINRYTWENLYSDITEKNE</sequence>
<protein>
    <recommendedName>
        <fullName evidence="1">Glycosyl transferase family 1 domain-containing protein</fullName>
    </recommendedName>
</protein>
<reference evidence="3" key="1">
    <citation type="journal article" date="2019" name="Int. J. Syst. Evol. Microbiol.">
        <title>The Global Catalogue of Microorganisms (GCM) 10K type strain sequencing project: providing services to taxonomists for standard genome sequencing and annotation.</title>
        <authorList>
            <consortium name="The Broad Institute Genomics Platform"/>
            <consortium name="The Broad Institute Genome Sequencing Center for Infectious Disease"/>
            <person name="Wu L."/>
            <person name="Ma J."/>
        </authorList>
    </citation>
    <scope>NUCLEOTIDE SEQUENCE [LARGE SCALE GENOMIC DNA]</scope>
    <source>
        <strain evidence="3">NBRC 103166</strain>
    </source>
</reference>
<name>A0ABQ6DV85_9GAMM</name>
<dbReference type="Pfam" id="PF00534">
    <property type="entry name" value="Glycos_transf_1"/>
    <property type="match status" value="1"/>
</dbReference>
<keyword evidence="3" id="KW-1185">Reference proteome</keyword>
<feature type="domain" description="Glycosyl transferase family 1" evidence="1">
    <location>
        <begin position="200"/>
        <end position="353"/>
    </location>
</feature>
<accession>A0ABQ6DV85</accession>
<dbReference type="InterPro" id="IPR001296">
    <property type="entry name" value="Glyco_trans_1"/>
</dbReference>
<dbReference type="Gene3D" id="3.40.50.2000">
    <property type="entry name" value="Glycogen Phosphorylase B"/>
    <property type="match status" value="2"/>
</dbReference>
<dbReference type="EMBL" id="BSPQ01000001">
    <property type="protein sequence ID" value="GLS89029.1"/>
    <property type="molecule type" value="Genomic_DNA"/>
</dbReference>
<dbReference type="PANTHER" id="PTHR45947:SF3">
    <property type="entry name" value="SULFOQUINOVOSYL TRANSFERASE SQD2"/>
    <property type="match status" value="1"/>
</dbReference>
<proteinExistence type="predicted"/>
<gene>
    <name evidence="2" type="ORF">GCM10007916_00960</name>
</gene>
<evidence type="ECO:0000259" key="1">
    <source>
        <dbReference type="Pfam" id="PF00534"/>
    </source>
</evidence>
<comment type="caution">
    <text evidence="2">The sequence shown here is derived from an EMBL/GenBank/DDBJ whole genome shotgun (WGS) entry which is preliminary data.</text>
</comment>
<evidence type="ECO:0000313" key="3">
    <source>
        <dbReference type="Proteomes" id="UP001157353"/>
    </source>
</evidence>
<dbReference type="CDD" id="cd03801">
    <property type="entry name" value="GT4_PimA-like"/>
    <property type="match status" value="1"/>
</dbReference>
<organism evidence="2 3">
    <name type="scientific">Psychromonas marina</name>
    <dbReference type="NCBI Taxonomy" id="88364"/>
    <lineage>
        <taxon>Bacteria</taxon>
        <taxon>Pseudomonadati</taxon>
        <taxon>Pseudomonadota</taxon>
        <taxon>Gammaproteobacteria</taxon>
        <taxon>Alteromonadales</taxon>
        <taxon>Psychromonadaceae</taxon>
        <taxon>Psychromonas</taxon>
    </lineage>
</organism>
<dbReference type="SUPFAM" id="SSF53756">
    <property type="entry name" value="UDP-Glycosyltransferase/glycogen phosphorylase"/>
    <property type="match status" value="1"/>
</dbReference>
<dbReference type="InterPro" id="IPR050194">
    <property type="entry name" value="Glycosyltransferase_grp1"/>
</dbReference>
<dbReference type="Proteomes" id="UP001157353">
    <property type="component" value="Unassembled WGS sequence"/>
</dbReference>
<dbReference type="RefSeq" id="WP_284202151.1">
    <property type="nucleotide sequence ID" value="NZ_BSPQ01000001.1"/>
</dbReference>